<dbReference type="Proteomes" id="UP000253594">
    <property type="component" value="Unassembled WGS sequence"/>
</dbReference>
<protein>
    <submittedName>
        <fullName evidence="2">DUF4892 domain-containing protein</fullName>
    </submittedName>
</protein>
<name>A0A367LYM9_PSEAI</name>
<evidence type="ECO:0000256" key="1">
    <source>
        <dbReference type="SAM" id="SignalP"/>
    </source>
</evidence>
<organism evidence="2 3">
    <name type="scientific">Pseudomonas aeruginosa</name>
    <dbReference type="NCBI Taxonomy" id="287"/>
    <lineage>
        <taxon>Bacteria</taxon>
        <taxon>Pseudomonadati</taxon>
        <taxon>Pseudomonadota</taxon>
        <taxon>Gammaproteobacteria</taxon>
        <taxon>Pseudomonadales</taxon>
        <taxon>Pseudomonadaceae</taxon>
        <taxon>Pseudomonas</taxon>
    </lineage>
</organism>
<comment type="caution">
    <text evidence="2">The sequence shown here is derived from an EMBL/GenBank/DDBJ whole genome shotgun (WGS) entry which is preliminary data.</text>
</comment>
<keyword evidence="1" id="KW-0732">Signal</keyword>
<dbReference type="InterPro" id="IPR032608">
    <property type="entry name" value="DUF4892"/>
</dbReference>
<evidence type="ECO:0000313" key="3">
    <source>
        <dbReference type="Proteomes" id="UP000253594"/>
    </source>
</evidence>
<feature type="non-terminal residue" evidence="2">
    <location>
        <position position="99"/>
    </location>
</feature>
<gene>
    <name evidence="2" type="ORF">DT376_35985</name>
</gene>
<feature type="signal peptide" evidence="1">
    <location>
        <begin position="1"/>
        <end position="18"/>
    </location>
</feature>
<dbReference type="Pfam" id="PF16234">
    <property type="entry name" value="DUF4892"/>
    <property type="match status" value="1"/>
</dbReference>
<proteinExistence type="predicted"/>
<sequence>MRGFLLLSLGVFSFSALAADLPGSHDLDILPRFPRAEIVDFRQAPSEERIYPLGAISRISGRLRMEGEVRAEGELTALTYRLPPEHSSQEAFAAARTAL</sequence>
<reference evidence="2 3" key="1">
    <citation type="submission" date="2018-07" db="EMBL/GenBank/DDBJ databases">
        <title>Mechanisms of high-level aminoglycoside resistance among Gram-negative pathogens in Brazil.</title>
        <authorList>
            <person name="Ballaben A.S."/>
            <person name="Darini A.L.C."/>
            <person name="Doi Y."/>
        </authorList>
    </citation>
    <scope>NUCLEOTIDE SEQUENCE [LARGE SCALE GENOMIC DNA]</scope>
    <source>
        <strain evidence="2 3">B2-305</strain>
    </source>
</reference>
<evidence type="ECO:0000313" key="2">
    <source>
        <dbReference type="EMBL" id="RCI70172.1"/>
    </source>
</evidence>
<dbReference type="AlphaFoldDB" id="A0A367LYM9"/>
<feature type="chain" id="PRO_5016696083" evidence="1">
    <location>
        <begin position="19"/>
        <end position="99"/>
    </location>
</feature>
<dbReference type="EMBL" id="QORE01002348">
    <property type="protein sequence ID" value="RCI70172.1"/>
    <property type="molecule type" value="Genomic_DNA"/>
</dbReference>
<accession>A0A367LYM9</accession>